<keyword evidence="1" id="KW-0732">Signal</keyword>
<dbReference type="RefSeq" id="WP_146533791.1">
    <property type="nucleotide sequence ID" value="NZ_SJPX01000002.1"/>
</dbReference>
<dbReference type="Gene3D" id="2.60.40.740">
    <property type="match status" value="1"/>
</dbReference>
<dbReference type="NCBIfam" id="TIGR01451">
    <property type="entry name" value="B_ant_repeat"/>
    <property type="match status" value="1"/>
</dbReference>
<keyword evidence="4" id="KW-1185">Reference proteome</keyword>
<dbReference type="Pfam" id="PF01345">
    <property type="entry name" value="DUF11"/>
    <property type="match status" value="1"/>
</dbReference>
<feature type="chain" id="PRO_5023089724" description="DUF11 domain-containing protein" evidence="1">
    <location>
        <begin position="21"/>
        <end position="448"/>
    </location>
</feature>
<dbReference type="InterPro" id="IPR047589">
    <property type="entry name" value="DUF11_rpt"/>
</dbReference>
<proteinExistence type="predicted"/>
<dbReference type="PROSITE" id="PS51257">
    <property type="entry name" value="PROKAR_LIPOPROTEIN"/>
    <property type="match status" value="1"/>
</dbReference>
<name>A0A5C6F5F5_9BACT</name>
<dbReference type="AlphaFoldDB" id="A0A5C6F5F5"/>
<evidence type="ECO:0000313" key="3">
    <source>
        <dbReference type="EMBL" id="TWU55637.1"/>
    </source>
</evidence>
<sequence length="448" mass="47454" precursor="true">MKTITTLTLSLATTAVLVMTGCGVTSTKKLAHAPSIHMPAPQAVAIAPPAAMDSSPAAVAPQYANQAAAPNSKTNQSVSQVAFIGDLNTDVACPPETIFTEVPFEGTCQSCQAPAPQDCGGQGCGCQACEVVPHGYAMPNVPCVTGYDPQEFLCDGGDQNSDVFVRRDDTIGGLQPEDTVVHYTTEAGDIETNASNRVCVYAPRFSSVRKITGAVAGGHSIGLAAVDRPVGAGRVGINEGGVVIGETVELGHADVSRRIDAMRDRNRGVPVDSVLQPIQNVDVLALLTGLKLDQVNLLRDDQLAEVQRLALAAVAWTIDESVEVEIQDLKPPTIVRDQSVEGLTIYEFPEAGRLQVVKLADRADAKPGEVITFAIRVENVGDSAVDHVTLTDNLTTRLEYVVDSQTCSGGAEFSSVENDADSMQLVWNLTDKLRVGESVTVRFQCKVR</sequence>
<feature type="signal peptide" evidence="1">
    <location>
        <begin position="1"/>
        <end position="20"/>
    </location>
</feature>
<evidence type="ECO:0000259" key="2">
    <source>
        <dbReference type="Pfam" id="PF01345"/>
    </source>
</evidence>
<protein>
    <recommendedName>
        <fullName evidence="2">DUF11 domain-containing protein</fullName>
    </recommendedName>
</protein>
<gene>
    <name evidence="3" type="ORF">Poly59_19370</name>
</gene>
<comment type="caution">
    <text evidence="3">The sequence shown here is derived from an EMBL/GenBank/DDBJ whole genome shotgun (WGS) entry which is preliminary data.</text>
</comment>
<feature type="domain" description="DUF11" evidence="2">
    <location>
        <begin position="354"/>
        <end position="447"/>
    </location>
</feature>
<evidence type="ECO:0000256" key="1">
    <source>
        <dbReference type="SAM" id="SignalP"/>
    </source>
</evidence>
<dbReference type="Proteomes" id="UP000317977">
    <property type="component" value="Unassembled WGS sequence"/>
</dbReference>
<dbReference type="OrthoDB" id="252486at2"/>
<organism evidence="3 4">
    <name type="scientific">Rubripirellula reticaptiva</name>
    <dbReference type="NCBI Taxonomy" id="2528013"/>
    <lineage>
        <taxon>Bacteria</taxon>
        <taxon>Pseudomonadati</taxon>
        <taxon>Planctomycetota</taxon>
        <taxon>Planctomycetia</taxon>
        <taxon>Pirellulales</taxon>
        <taxon>Pirellulaceae</taxon>
        <taxon>Rubripirellula</taxon>
    </lineage>
</organism>
<dbReference type="EMBL" id="SJPX01000002">
    <property type="protein sequence ID" value="TWU55637.1"/>
    <property type="molecule type" value="Genomic_DNA"/>
</dbReference>
<accession>A0A5C6F5F5</accession>
<reference evidence="3 4" key="1">
    <citation type="submission" date="2019-02" db="EMBL/GenBank/DDBJ databases">
        <title>Deep-cultivation of Planctomycetes and their phenomic and genomic characterization uncovers novel biology.</title>
        <authorList>
            <person name="Wiegand S."/>
            <person name="Jogler M."/>
            <person name="Boedeker C."/>
            <person name="Pinto D."/>
            <person name="Vollmers J."/>
            <person name="Rivas-Marin E."/>
            <person name="Kohn T."/>
            <person name="Peeters S.H."/>
            <person name="Heuer A."/>
            <person name="Rast P."/>
            <person name="Oberbeckmann S."/>
            <person name="Bunk B."/>
            <person name="Jeske O."/>
            <person name="Meyerdierks A."/>
            <person name="Storesund J.E."/>
            <person name="Kallscheuer N."/>
            <person name="Luecker S."/>
            <person name="Lage O.M."/>
            <person name="Pohl T."/>
            <person name="Merkel B.J."/>
            <person name="Hornburger P."/>
            <person name="Mueller R.-W."/>
            <person name="Bruemmer F."/>
            <person name="Labrenz M."/>
            <person name="Spormann A.M."/>
            <person name="Op Den Camp H."/>
            <person name="Overmann J."/>
            <person name="Amann R."/>
            <person name="Jetten M.S.M."/>
            <person name="Mascher T."/>
            <person name="Medema M.H."/>
            <person name="Devos D.P."/>
            <person name="Kaster A.-K."/>
            <person name="Ovreas L."/>
            <person name="Rohde M."/>
            <person name="Galperin M.Y."/>
            <person name="Jogler C."/>
        </authorList>
    </citation>
    <scope>NUCLEOTIDE SEQUENCE [LARGE SCALE GENOMIC DNA]</scope>
    <source>
        <strain evidence="3 4">Poly59</strain>
    </source>
</reference>
<dbReference type="InterPro" id="IPR001434">
    <property type="entry name" value="OmcB-like_DUF11"/>
</dbReference>
<evidence type="ECO:0000313" key="4">
    <source>
        <dbReference type="Proteomes" id="UP000317977"/>
    </source>
</evidence>